<evidence type="ECO:0000313" key="2">
    <source>
        <dbReference type="EMBL" id="KAK3884202.1"/>
    </source>
</evidence>
<dbReference type="AlphaFoldDB" id="A0AAE1G0Q3"/>
<evidence type="ECO:0000256" key="1">
    <source>
        <dbReference type="SAM" id="MobiDB-lite"/>
    </source>
</evidence>
<sequence>MRYQDFSYQILKVHPQTRRIPADTSSFTDTDRGHGNNPEELLRRENEELHKETACLKKGDNGHCFGPQKNTPDNHEDVVKLRKELSQANETICNMKVRGE</sequence>
<feature type="region of interest" description="Disordered" evidence="1">
    <location>
        <begin position="18"/>
        <end position="39"/>
    </location>
</feature>
<evidence type="ECO:0000313" key="3">
    <source>
        <dbReference type="Proteomes" id="UP001286313"/>
    </source>
</evidence>
<dbReference type="EMBL" id="JAWQEG010000904">
    <property type="protein sequence ID" value="KAK3884202.1"/>
    <property type="molecule type" value="Genomic_DNA"/>
</dbReference>
<protein>
    <submittedName>
        <fullName evidence="2">Uncharacterized protein</fullName>
    </submittedName>
</protein>
<gene>
    <name evidence="2" type="ORF">Pcinc_011478</name>
</gene>
<organism evidence="2 3">
    <name type="scientific">Petrolisthes cinctipes</name>
    <name type="common">Flat porcelain crab</name>
    <dbReference type="NCBI Taxonomy" id="88211"/>
    <lineage>
        <taxon>Eukaryota</taxon>
        <taxon>Metazoa</taxon>
        <taxon>Ecdysozoa</taxon>
        <taxon>Arthropoda</taxon>
        <taxon>Crustacea</taxon>
        <taxon>Multicrustacea</taxon>
        <taxon>Malacostraca</taxon>
        <taxon>Eumalacostraca</taxon>
        <taxon>Eucarida</taxon>
        <taxon>Decapoda</taxon>
        <taxon>Pleocyemata</taxon>
        <taxon>Anomura</taxon>
        <taxon>Galatheoidea</taxon>
        <taxon>Porcellanidae</taxon>
        <taxon>Petrolisthes</taxon>
    </lineage>
</organism>
<proteinExistence type="predicted"/>
<accession>A0AAE1G0Q3</accession>
<name>A0AAE1G0Q3_PETCI</name>
<keyword evidence="3" id="KW-1185">Reference proteome</keyword>
<reference evidence="2" key="1">
    <citation type="submission" date="2023-10" db="EMBL/GenBank/DDBJ databases">
        <title>Genome assemblies of two species of porcelain crab, Petrolisthes cinctipes and Petrolisthes manimaculis (Anomura: Porcellanidae).</title>
        <authorList>
            <person name="Angst P."/>
        </authorList>
    </citation>
    <scope>NUCLEOTIDE SEQUENCE</scope>
    <source>
        <strain evidence="2">PB745_01</strain>
        <tissue evidence="2">Gill</tissue>
    </source>
</reference>
<dbReference type="Proteomes" id="UP001286313">
    <property type="component" value="Unassembled WGS sequence"/>
</dbReference>
<comment type="caution">
    <text evidence="2">The sequence shown here is derived from an EMBL/GenBank/DDBJ whole genome shotgun (WGS) entry which is preliminary data.</text>
</comment>